<dbReference type="SMART" id="SM00320">
    <property type="entry name" value="WD40"/>
    <property type="match status" value="6"/>
</dbReference>
<dbReference type="SMART" id="SM00564">
    <property type="entry name" value="PQQ"/>
    <property type="match status" value="2"/>
</dbReference>
<dbReference type="InterPro" id="IPR001680">
    <property type="entry name" value="WD40_rpt"/>
</dbReference>
<dbReference type="Gene3D" id="2.130.10.10">
    <property type="entry name" value="YVTN repeat-like/Quinoprotein amine dehydrogenase"/>
    <property type="match status" value="2"/>
</dbReference>
<dbReference type="AlphaFoldDB" id="A0A1J5S8F3"/>
<dbReference type="InterPro" id="IPR018391">
    <property type="entry name" value="PQQ_b-propeller_rpt"/>
</dbReference>
<proteinExistence type="predicted"/>
<feature type="domain" description="Pyrrolo-quinoline quinone repeat" evidence="1">
    <location>
        <begin position="278"/>
        <end position="383"/>
    </location>
</feature>
<name>A0A1J5S8F3_9ZZZZ</name>
<dbReference type="InterPro" id="IPR011047">
    <property type="entry name" value="Quinoprotein_ADH-like_sf"/>
</dbReference>
<evidence type="ECO:0000259" key="1">
    <source>
        <dbReference type="Pfam" id="PF13360"/>
    </source>
</evidence>
<evidence type="ECO:0000313" key="2">
    <source>
        <dbReference type="EMBL" id="OIR04418.1"/>
    </source>
</evidence>
<dbReference type="InterPro" id="IPR002372">
    <property type="entry name" value="PQQ_rpt_dom"/>
</dbReference>
<accession>A0A1J5S8F3</accession>
<organism evidence="2">
    <name type="scientific">mine drainage metagenome</name>
    <dbReference type="NCBI Taxonomy" id="410659"/>
    <lineage>
        <taxon>unclassified sequences</taxon>
        <taxon>metagenomes</taxon>
        <taxon>ecological metagenomes</taxon>
    </lineage>
</organism>
<sequence>MPHSSPHQSTVVPLWINQPGTSTMYINSVAVCADASRIVAGTFFHAYGATRRSEAALLKPPGDSQDGTYGTYCYDKAGTLTWKNEFTGWQGVYWVDISDDGNYAASGGWFSGSPDYQGFVRAFDASNGTVLLDARTSGRVNQVELSSDGTWLLAASESLTLYKREGSTYTAIGSFAPTGADNTVVTAALSSDGSWVVCGDYLGSIYLFENEGGMLALNKTWKLPSGGYSHCVRITSDGTFFAVSGGSGWFYLINRDTFLAGGNPLVSYQVANQGSVYGVAVSDDGSTVVGISNLKAGSDEGGMVYTVASSGSLLWSYQTARNPNCASLLLDKGLLAVADGHPDGTPGNFYLLNASTGALLWQYTTSNMSWPIMLSSDGTSVAAGSDDSNVYFFAT</sequence>
<dbReference type="Pfam" id="PF13360">
    <property type="entry name" value="PQQ_2"/>
    <property type="match status" value="1"/>
</dbReference>
<protein>
    <submittedName>
        <fullName evidence="2">PQQ enzyme repeat protein</fullName>
    </submittedName>
</protein>
<gene>
    <name evidence="2" type="ORF">GALL_136180</name>
</gene>
<dbReference type="SUPFAM" id="SSF50998">
    <property type="entry name" value="Quinoprotein alcohol dehydrogenase-like"/>
    <property type="match status" value="1"/>
</dbReference>
<dbReference type="InterPro" id="IPR015943">
    <property type="entry name" value="WD40/YVTN_repeat-like_dom_sf"/>
</dbReference>
<comment type="caution">
    <text evidence="2">The sequence shown here is derived from an EMBL/GenBank/DDBJ whole genome shotgun (WGS) entry which is preliminary data.</text>
</comment>
<dbReference type="Gene3D" id="2.40.128.630">
    <property type="match status" value="1"/>
</dbReference>
<dbReference type="EMBL" id="MLJW01000058">
    <property type="protein sequence ID" value="OIR04418.1"/>
    <property type="molecule type" value="Genomic_DNA"/>
</dbReference>
<reference evidence="2" key="1">
    <citation type="submission" date="2016-10" db="EMBL/GenBank/DDBJ databases">
        <title>Sequence of Gallionella enrichment culture.</title>
        <authorList>
            <person name="Poehlein A."/>
            <person name="Muehling M."/>
            <person name="Daniel R."/>
        </authorList>
    </citation>
    <scope>NUCLEOTIDE SEQUENCE</scope>
</reference>